<protein>
    <submittedName>
        <fullName evidence="2">DUF928 domain-containing protein</fullName>
    </submittedName>
</protein>
<feature type="region of interest" description="Disordered" evidence="1">
    <location>
        <begin position="38"/>
        <end position="67"/>
    </location>
</feature>
<proteinExistence type="predicted"/>
<accession>A0A8J7ANV2</accession>
<evidence type="ECO:0000313" key="2">
    <source>
        <dbReference type="EMBL" id="MBE9077566.1"/>
    </source>
</evidence>
<dbReference type="InterPro" id="IPR010328">
    <property type="entry name" value="DUF928"/>
</dbReference>
<gene>
    <name evidence="2" type="ORF">IQ241_09695</name>
</gene>
<dbReference type="EMBL" id="JADEXG010000018">
    <property type="protein sequence ID" value="MBE9077566.1"/>
    <property type="molecule type" value="Genomic_DNA"/>
</dbReference>
<dbReference type="RefSeq" id="WP_193906476.1">
    <property type="nucleotide sequence ID" value="NZ_JADEXG010000018.1"/>
</dbReference>
<sequence>MKHHQSTALVGMFAVGLGWATLSPSFVLAQSTALEVNPIQFTPPPLPDRGRPSGRQRGGASRGSCGLADGQSSLTALAPATQVSLSTAESAADESELLNYESVFSLTTEAHPSFWFYVPYRLDADTALEFVFQDESGETLYQTRFVAEQDSPSIVQVSLPESYPPLAVDAPYQWYFMVHCDLAAASEPPYVKGWIARTDINPGLQAQLAATTVESASLYAAHGIWQDALTVLGERYREDPQNVAISNGWASLLESVGLGELSAEPMADCCVASELAAE</sequence>
<dbReference type="AlphaFoldDB" id="A0A8J7ANV2"/>
<dbReference type="Proteomes" id="UP000636505">
    <property type="component" value="Unassembled WGS sequence"/>
</dbReference>
<reference evidence="2" key="1">
    <citation type="submission" date="2020-10" db="EMBL/GenBank/DDBJ databases">
        <authorList>
            <person name="Castelo-Branco R."/>
            <person name="Eusebio N."/>
            <person name="Adriana R."/>
            <person name="Vieira A."/>
            <person name="Brugerolle De Fraissinette N."/>
            <person name="Rezende De Castro R."/>
            <person name="Schneider M.P."/>
            <person name="Vasconcelos V."/>
            <person name="Leao P.N."/>
        </authorList>
    </citation>
    <scope>NUCLEOTIDE SEQUENCE</scope>
    <source>
        <strain evidence="2">LEGE 07310</strain>
    </source>
</reference>
<dbReference type="Pfam" id="PF06051">
    <property type="entry name" value="DUF928"/>
    <property type="match status" value="1"/>
</dbReference>
<keyword evidence="3" id="KW-1185">Reference proteome</keyword>
<evidence type="ECO:0000313" key="3">
    <source>
        <dbReference type="Proteomes" id="UP000636505"/>
    </source>
</evidence>
<comment type="caution">
    <text evidence="2">The sequence shown here is derived from an EMBL/GenBank/DDBJ whole genome shotgun (WGS) entry which is preliminary data.</text>
</comment>
<name>A0A8J7ANV2_9CYAN</name>
<evidence type="ECO:0000256" key="1">
    <source>
        <dbReference type="SAM" id="MobiDB-lite"/>
    </source>
</evidence>
<organism evidence="2 3">
    <name type="scientific">Vasconcelosia minhoensis LEGE 07310</name>
    <dbReference type="NCBI Taxonomy" id="915328"/>
    <lineage>
        <taxon>Bacteria</taxon>
        <taxon>Bacillati</taxon>
        <taxon>Cyanobacteriota</taxon>
        <taxon>Cyanophyceae</taxon>
        <taxon>Nodosilineales</taxon>
        <taxon>Cymatolegaceae</taxon>
        <taxon>Vasconcelosia</taxon>
        <taxon>Vasconcelosia minhoensis</taxon>
    </lineage>
</organism>